<evidence type="ECO:0000313" key="1">
    <source>
        <dbReference type="EMBL" id="GBP92133.1"/>
    </source>
</evidence>
<comment type="caution">
    <text evidence="1">The sequence shown here is derived from an EMBL/GenBank/DDBJ whole genome shotgun (WGS) entry which is preliminary data.</text>
</comment>
<keyword evidence="2" id="KW-1185">Reference proteome</keyword>
<dbReference type="EMBL" id="BGZK01002241">
    <property type="protein sequence ID" value="GBP92133.1"/>
    <property type="molecule type" value="Genomic_DNA"/>
</dbReference>
<evidence type="ECO:0000313" key="2">
    <source>
        <dbReference type="Proteomes" id="UP000299102"/>
    </source>
</evidence>
<dbReference type="Proteomes" id="UP000299102">
    <property type="component" value="Unassembled WGS sequence"/>
</dbReference>
<gene>
    <name evidence="1" type="ORF">EVAR_100308_1</name>
</gene>
<protein>
    <submittedName>
        <fullName evidence="1">Uncharacterized protein</fullName>
    </submittedName>
</protein>
<reference evidence="1 2" key="1">
    <citation type="journal article" date="2019" name="Commun. Biol.">
        <title>The bagworm genome reveals a unique fibroin gene that provides high tensile strength.</title>
        <authorList>
            <person name="Kono N."/>
            <person name="Nakamura H."/>
            <person name="Ohtoshi R."/>
            <person name="Tomita M."/>
            <person name="Numata K."/>
            <person name="Arakawa K."/>
        </authorList>
    </citation>
    <scope>NUCLEOTIDE SEQUENCE [LARGE SCALE GENOMIC DNA]</scope>
</reference>
<accession>A0A4C1ZZ23</accession>
<organism evidence="1 2">
    <name type="scientific">Eumeta variegata</name>
    <name type="common">Bagworm moth</name>
    <name type="synonym">Eumeta japonica</name>
    <dbReference type="NCBI Taxonomy" id="151549"/>
    <lineage>
        <taxon>Eukaryota</taxon>
        <taxon>Metazoa</taxon>
        <taxon>Ecdysozoa</taxon>
        <taxon>Arthropoda</taxon>
        <taxon>Hexapoda</taxon>
        <taxon>Insecta</taxon>
        <taxon>Pterygota</taxon>
        <taxon>Neoptera</taxon>
        <taxon>Endopterygota</taxon>
        <taxon>Lepidoptera</taxon>
        <taxon>Glossata</taxon>
        <taxon>Ditrysia</taxon>
        <taxon>Tineoidea</taxon>
        <taxon>Psychidae</taxon>
        <taxon>Oiketicinae</taxon>
        <taxon>Eumeta</taxon>
    </lineage>
</organism>
<dbReference type="AlphaFoldDB" id="A0A4C1ZZ23"/>
<sequence>MERPAKSPECVRARTERRRARTSRVSNEFRSIKEQLARPGQPAAQGVVHFSHFLIVSSLYGRLVAAICLLTQFRGFHLIHAYRHPVRFKCIDSKTNEFRCLSRALIDFFLSST</sequence>
<proteinExistence type="predicted"/>
<name>A0A4C1ZZ23_EUMVA</name>